<accession>A0A086J566</accession>
<name>A0A086J566_NEMA1</name>
<dbReference type="Proteomes" id="UP000054524">
    <property type="component" value="Unassembled WGS sequence"/>
</dbReference>
<dbReference type="RefSeq" id="XP_052905839.1">
    <property type="nucleotide sequence ID" value="XM_053048014.1"/>
</dbReference>
<proteinExistence type="predicted"/>
<evidence type="ECO:0000313" key="2">
    <source>
        <dbReference type="Proteomes" id="UP000054524"/>
    </source>
</evidence>
<evidence type="ECO:0000313" key="1">
    <source>
        <dbReference type="EMBL" id="KFG27284.1"/>
    </source>
</evidence>
<dbReference type="EMBL" id="AKIJ01000001">
    <property type="protein sequence ID" value="KFG27284.1"/>
    <property type="molecule type" value="Genomic_DNA"/>
</dbReference>
<dbReference type="AlphaFoldDB" id="A0A086J566"/>
<reference evidence="1 2" key="1">
    <citation type="journal article" date="2014" name="Genome Announc.">
        <title>Genome Sequence of the Microsporidian Species Nematocida sp1 Strain ERTm6 (ATCC PRA-372).</title>
        <authorList>
            <person name="Bakowski M.A."/>
            <person name="Priest M."/>
            <person name="Young S."/>
            <person name="Cuomo C.A."/>
            <person name="Troemel E.R."/>
        </authorList>
    </citation>
    <scope>NUCLEOTIDE SEQUENCE [LARGE SCALE GENOMIC DNA]</scope>
    <source>
        <strain evidence="1 2">ERTm6</strain>
    </source>
</reference>
<protein>
    <submittedName>
        <fullName evidence="1">Uncharacterized protein</fullName>
    </submittedName>
</protein>
<gene>
    <name evidence="1" type="ORF">NESG_00362</name>
</gene>
<organism evidence="1 2">
    <name type="scientific">Nematocida ausubeli (strain ATCC PRA-371 / ERTm2)</name>
    <name type="common">Nematode killer fungus</name>
    <dbReference type="NCBI Taxonomy" id="1913371"/>
    <lineage>
        <taxon>Eukaryota</taxon>
        <taxon>Fungi</taxon>
        <taxon>Fungi incertae sedis</taxon>
        <taxon>Microsporidia</taxon>
        <taxon>Nematocida</taxon>
    </lineage>
</organism>
<dbReference type="GeneID" id="77675335"/>
<dbReference type="HOGENOM" id="CLU_2705386_0_0_1"/>
<comment type="caution">
    <text evidence="1">The sequence shown here is derived from an EMBL/GenBank/DDBJ whole genome shotgun (WGS) entry which is preliminary data.</text>
</comment>
<keyword evidence="2" id="KW-1185">Reference proteome</keyword>
<sequence>MDITVYRNQLIIRKDSLLSLSDLLAQHSIKTTDINDNYTIVNISGSLAYIESILQKIKEKVEETQESSKNNTL</sequence>